<feature type="transmembrane region" description="Helical" evidence="1">
    <location>
        <begin position="290"/>
        <end position="308"/>
    </location>
</feature>
<dbReference type="InParanoid" id="A0A098CZW5"/>
<dbReference type="VEuPathDB" id="FungiDB:FGRAMPH1_01G00703"/>
<feature type="transmembrane region" description="Helical" evidence="1">
    <location>
        <begin position="195"/>
        <end position="212"/>
    </location>
</feature>
<dbReference type="EnsemblFungi" id="CEF72153">
    <property type="protein sequence ID" value="CEF72153"/>
    <property type="gene ID" value="FGRRES_00262_M"/>
</dbReference>
<gene>
    <name evidence="3" type="primary">FG00262.1</name>
    <name evidence="2" type="ORF">FGRAMPH1_01T00703</name>
</gene>
<keyword evidence="1" id="KW-0812">Transmembrane</keyword>
<dbReference type="EMBL" id="HG970332">
    <property type="protein sequence ID" value="CEF72153.1"/>
    <property type="molecule type" value="Genomic_DNA"/>
</dbReference>
<evidence type="ECO:0000313" key="4">
    <source>
        <dbReference type="Proteomes" id="UP000070720"/>
    </source>
</evidence>
<evidence type="ECO:0000313" key="2">
    <source>
        <dbReference type="EMBL" id="CEF72153.1"/>
    </source>
</evidence>
<keyword evidence="1" id="KW-0472">Membrane</keyword>
<keyword evidence="4" id="KW-1185">Reference proteome</keyword>
<dbReference type="eggNOG" id="ENOG502QTB6">
    <property type="taxonomic scope" value="Eukaryota"/>
</dbReference>
<keyword evidence="1" id="KW-1133">Transmembrane helix</keyword>
<reference evidence="2 4" key="3">
    <citation type="journal article" date="2015" name="BMC Genomics">
        <title>The completed genome sequence of the pathogenic ascomycete fungus Fusarium graminearum.</title>
        <authorList>
            <person name="King R."/>
            <person name="Urban M."/>
            <person name="Hammond-Kosack M.C."/>
            <person name="Hassani-Pak K."/>
            <person name="Hammond-Kosack K.E."/>
        </authorList>
    </citation>
    <scope>NUCLEOTIDE SEQUENCE [LARGE SCALE GENOMIC DNA]</scope>
    <source>
        <strain evidence="4">ATCC MYA-4620 / CBS 123657 / FGSC 9075 / NRRL 31084 / PH-1</strain>
        <strain evidence="2">PH-1</strain>
    </source>
</reference>
<evidence type="ECO:0000256" key="1">
    <source>
        <dbReference type="SAM" id="Phobius"/>
    </source>
</evidence>
<feature type="transmembrane region" description="Helical" evidence="1">
    <location>
        <begin position="170"/>
        <end position="189"/>
    </location>
</feature>
<protein>
    <submittedName>
        <fullName evidence="2">Chromosome 1, complete genome</fullName>
    </submittedName>
</protein>
<name>A0A098CZW5_GIBZE</name>
<dbReference type="AlphaFoldDB" id="A0A098CZW5"/>
<organism evidence="2 4">
    <name type="scientific">Gibberella zeae (strain ATCC MYA-4620 / CBS 123657 / FGSC 9075 / NRRL 31084 / PH-1)</name>
    <name type="common">Wheat head blight fungus</name>
    <name type="synonym">Fusarium graminearum</name>
    <dbReference type="NCBI Taxonomy" id="229533"/>
    <lineage>
        <taxon>Eukaryota</taxon>
        <taxon>Fungi</taxon>
        <taxon>Dikarya</taxon>
        <taxon>Ascomycota</taxon>
        <taxon>Pezizomycotina</taxon>
        <taxon>Sordariomycetes</taxon>
        <taxon>Hypocreomycetidae</taxon>
        <taxon>Hypocreales</taxon>
        <taxon>Nectriaceae</taxon>
        <taxon>Fusarium</taxon>
    </lineage>
</organism>
<accession>A0A098CZW5</accession>
<reference evidence="3 4" key="1">
    <citation type="journal article" date="2007" name="Science">
        <title>The Fusarium graminearum genome reveals a link between localized polymorphism and pathogen specialization.</title>
        <authorList>
            <person name="Cuomo C.A."/>
            <person name="Gueldener U."/>
            <person name="Xu J.-R."/>
            <person name="Trail F."/>
            <person name="Turgeon B.G."/>
            <person name="Di Pietro A."/>
            <person name="Walton J.D."/>
            <person name="Ma L.-J."/>
            <person name="Baker S.E."/>
            <person name="Rep M."/>
            <person name="Adam G."/>
            <person name="Antoniw J."/>
            <person name="Baldwin T."/>
            <person name="Calvo S.E."/>
            <person name="Chang Y.-L."/>
            <person name="DeCaprio D."/>
            <person name="Gale L.R."/>
            <person name="Gnerre S."/>
            <person name="Goswami R.S."/>
            <person name="Hammond-Kosack K."/>
            <person name="Harris L.J."/>
            <person name="Hilburn K."/>
            <person name="Kennell J.C."/>
            <person name="Kroken S."/>
            <person name="Magnuson J.K."/>
            <person name="Mannhaupt G."/>
            <person name="Mauceli E.W."/>
            <person name="Mewes H.-W."/>
            <person name="Mitterbauer R."/>
            <person name="Muehlbauer G."/>
            <person name="Muensterkoetter M."/>
            <person name="Nelson D."/>
            <person name="O'Donnell K."/>
            <person name="Ouellet T."/>
            <person name="Qi W."/>
            <person name="Quesneville H."/>
            <person name="Roncero M.I.G."/>
            <person name="Seong K.-Y."/>
            <person name="Tetko I.V."/>
            <person name="Urban M."/>
            <person name="Waalwijk C."/>
            <person name="Ward T.J."/>
            <person name="Yao J."/>
            <person name="Birren B.W."/>
            <person name="Kistler H.C."/>
        </authorList>
    </citation>
    <scope>NUCLEOTIDE SEQUENCE [LARGE SCALE GENOMIC DNA]</scope>
    <source>
        <strain evidence="4">ATCC MYA-4620 / CBS 123657 / FGSC 9075 / NRRL 31084 / PH-1</strain>
        <strain evidence="3">PH-1 / ATCC MYA-4620 / FGSC 9075 / NRRL 31084</strain>
    </source>
</reference>
<accession>A0A0E0RLM8</accession>
<dbReference type="Proteomes" id="UP000070720">
    <property type="component" value="Chromosome 1"/>
</dbReference>
<evidence type="ECO:0000313" key="3">
    <source>
        <dbReference type="EnsemblFungi" id="CEF72153"/>
    </source>
</evidence>
<reference evidence="3" key="4">
    <citation type="submission" date="2017-01" db="UniProtKB">
        <authorList>
            <consortium name="EnsemblFungi"/>
        </authorList>
    </citation>
    <scope>IDENTIFICATION</scope>
    <source>
        <strain evidence="3">PH-1 / ATCC MYA-4620 / FGSC 9075 / NRRL 31084</strain>
    </source>
</reference>
<reference evidence="3 4" key="2">
    <citation type="journal article" date="2010" name="Nature">
        <title>Comparative genomics reveals mobile pathogenicity chromosomes in Fusarium.</title>
        <authorList>
            <person name="Ma L.J."/>
            <person name="van der Does H.C."/>
            <person name="Borkovich K.A."/>
            <person name="Coleman J.J."/>
            <person name="Daboussi M.J."/>
            <person name="Di Pietro A."/>
            <person name="Dufresne M."/>
            <person name="Freitag M."/>
            <person name="Grabherr M."/>
            <person name="Henrissat B."/>
            <person name="Houterman P.M."/>
            <person name="Kang S."/>
            <person name="Shim W.B."/>
            <person name="Woloshuk C."/>
            <person name="Xie X."/>
            <person name="Xu J.R."/>
            <person name="Antoniw J."/>
            <person name="Baker S.E."/>
            <person name="Bluhm B.H."/>
            <person name="Breakspear A."/>
            <person name="Brown D.W."/>
            <person name="Butchko R.A."/>
            <person name="Chapman S."/>
            <person name="Coulson R."/>
            <person name="Coutinho P.M."/>
            <person name="Danchin E.G."/>
            <person name="Diener A."/>
            <person name="Gale L.R."/>
            <person name="Gardiner D.M."/>
            <person name="Goff S."/>
            <person name="Hammond-Kosack K.E."/>
            <person name="Hilburn K."/>
            <person name="Hua-Van A."/>
            <person name="Jonkers W."/>
            <person name="Kazan K."/>
            <person name="Kodira C.D."/>
            <person name="Koehrsen M."/>
            <person name="Kumar L."/>
            <person name="Lee Y.H."/>
            <person name="Li L."/>
            <person name="Manners J.M."/>
            <person name="Miranda-Saavedra D."/>
            <person name="Mukherjee M."/>
            <person name="Park G."/>
            <person name="Park J."/>
            <person name="Park S.Y."/>
            <person name="Proctor R.H."/>
            <person name="Regev A."/>
            <person name="Ruiz-Roldan M.C."/>
            <person name="Sain D."/>
            <person name="Sakthikumar S."/>
            <person name="Sykes S."/>
            <person name="Schwartz D.C."/>
            <person name="Turgeon B.G."/>
            <person name="Wapinski I."/>
            <person name="Yoder O."/>
            <person name="Young S."/>
            <person name="Zeng Q."/>
            <person name="Zhou S."/>
            <person name="Galagan J."/>
            <person name="Cuomo C.A."/>
            <person name="Kistler H.C."/>
            <person name="Rep M."/>
        </authorList>
    </citation>
    <scope>GENOME REANNOTATION</scope>
    <source>
        <strain evidence="4">ATCC MYA-4620 / CBS 123657 / FGSC 9075 / NRRL 31084 / PH-1</strain>
        <strain evidence="3">PH-1 / ATCC MYA-4620 / FGSC 9075 / NRRL 31084</strain>
    </source>
</reference>
<sequence>MIDAQQLVFDMEPRSLIPSWTDTPLPSITLSASGLLVLADLRTISRRTALTGGASWVDAFVLAPGLHYQQACDDLEREAPVGLMAMSTQALGEMQYAVKNTMTASYLKSLCKDGEDSITLNVGIDTPWDVVKIIGKALEKKKIADEEEDDDDADHDDWNSLSDVDWLSHLLYLGSPIITLSSISFMVILEDWWGLAIMLTLIISRILNIWAIKQRMTHSEPTPESLIMTEYRIDFGGGHSVRLRGPDADLQAIVTHAWLRAQSVLEGYLEAVAKLMVYMSAALGGNMTQAGAIVLIGLLLGSAALLGLSNAHARGFRMHGRYAMPERKKAKMIQESLATSRNSVSAREASGGLV</sequence>
<proteinExistence type="predicted"/>